<dbReference type="PRINTS" id="PR00455">
    <property type="entry name" value="HTHTETR"/>
</dbReference>
<reference evidence="5 7" key="2">
    <citation type="submission" date="2020-02" db="EMBL/GenBank/DDBJ databases">
        <title>Genome sequence of Parvularcula flava strain NH6-79.</title>
        <authorList>
            <person name="Abdul Karim M.H."/>
            <person name="Lam M.Q."/>
            <person name="Chen S.J."/>
            <person name="Yahya A."/>
            <person name="Shahir S."/>
            <person name="Shamsir M.S."/>
            <person name="Chong C.S."/>
        </authorList>
    </citation>
    <scope>NUCLEOTIDE SEQUENCE [LARGE SCALE GENOMIC DNA]</scope>
    <source>
        <strain evidence="5 7">NH6-79</strain>
    </source>
</reference>
<evidence type="ECO:0000256" key="1">
    <source>
        <dbReference type="ARBA" id="ARBA00023125"/>
    </source>
</evidence>
<dbReference type="Proteomes" id="UP000621856">
    <property type="component" value="Unassembled WGS sequence"/>
</dbReference>
<evidence type="ECO:0000313" key="7">
    <source>
        <dbReference type="Proteomes" id="UP000818603"/>
    </source>
</evidence>
<feature type="DNA-binding region" description="H-T-H motif" evidence="2">
    <location>
        <begin position="31"/>
        <end position="50"/>
    </location>
</feature>
<reference evidence="4" key="3">
    <citation type="submission" date="2020-09" db="EMBL/GenBank/DDBJ databases">
        <authorList>
            <person name="Sun Q."/>
            <person name="Zhou Y."/>
        </authorList>
    </citation>
    <scope>NUCLEOTIDE SEQUENCE</scope>
    <source>
        <strain evidence="4">CGMCC 1.14984</strain>
    </source>
</reference>
<organism evidence="4 6">
    <name type="scientific">Aquisalinus luteolus</name>
    <dbReference type="NCBI Taxonomy" id="1566827"/>
    <lineage>
        <taxon>Bacteria</taxon>
        <taxon>Pseudomonadati</taxon>
        <taxon>Pseudomonadota</taxon>
        <taxon>Alphaproteobacteria</taxon>
        <taxon>Parvularculales</taxon>
        <taxon>Parvularculaceae</taxon>
        <taxon>Aquisalinus</taxon>
    </lineage>
</organism>
<keyword evidence="1 2" id="KW-0238">DNA-binding</keyword>
<reference evidence="4" key="1">
    <citation type="journal article" date="2014" name="Int. J. Syst. Evol. Microbiol.">
        <title>Complete genome sequence of Corynebacterium casei LMG S-19264T (=DSM 44701T), isolated from a smear-ripened cheese.</title>
        <authorList>
            <consortium name="US DOE Joint Genome Institute (JGI-PGF)"/>
            <person name="Walter F."/>
            <person name="Albersmeier A."/>
            <person name="Kalinowski J."/>
            <person name="Ruckert C."/>
        </authorList>
    </citation>
    <scope>NUCLEOTIDE SEQUENCE</scope>
    <source>
        <strain evidence="4">CGMCC 1.14984</strain>
    </source>
</reference>
<dbReference type="EMBL" id="BMGZ01000003">
    <property type="protein sequence ID" value="GGI00570.1"/>
    <property type="molecule type" value="Genomic_DNA"/>
</dbReference>
<evidence type="ECO:0000259" key="3">
    <source>
        <dbReference type="PROSITE" id="PS50977"/>
    </source>
</evidence>
<dbReference type="InterPro" id="IPR009057">
    <property type="entry name" value="Homeodomain-like_sf"/>
</dbReference>
<dbReference type="Gene3D" id="1.10.357.10">
    <property type="entry name" value="Tetracycline Repressor, domain 2"/>
    <property type="match status" value="1"/>
</dbReference>
<evidence type="ECO:0000256" key="2">
    <source>
        <dbReference type="PROSITE-ProRule" id="PRU00335"/>
    </source>
</evidence>
<dbReference type="InterPro" id="IPR050624">
    <property type="entry name" value="HTH-type_Tx_Regulator"/>
</dbReference>
<dbReference type="SUPFAM" id="SSF46689">
    <property type="entry name" value="Homeodomain-like"/>
    <property type="match status" value="1"/>
</dbReference>
<dbReference type="AlphaFoldDB" id="A0A8J3ERX3"/>
<dbReference type="Pfam" id="PF00440">
    <property type="entry name" value="TetR_N"/>
    <property type="match status" value="1"/>
</dbReference>
<comment type="caution">
    <text evidence="4">The sequence shown here is derived from an EMBL/GenBank/DDBJ whole genome shotgun (WGS) entry which is preliminary data.</text>
</comment>
<feature type="domain" description="HTH tetR-type" evidence="3">
    <location>
        <begin position="8"/>
        <end position="68"/>
    </location>
</feature>
<dbReference type="PROSITE" id="PS50977">
    <property type="entry name" value="HTH_TETR_2"/>
    <property type="match status" value="1"/>
</dbReference>
<accession>A0A8J3ERX3</accession>
<evidence type="ECO:0000313" key="5">
    <source>
        <dbReference type="EMBL" id="NHK29016.1"/>
    </source>
</evidence>
<dbReference type="RefSeq" id="WP_155141637.1">
    <property type="nucleotide sequence ID" value="NZ_BMGZ01000003.1"/>
</dbReference>
<gene>
    <name evidence="5" type="ORF">FF098_013920</name>
    <name evidence="4" type="ORF">GCM10011355_29170</name>
</gene>
<dbReference type="Proteomes" id="UP000818603">
    <property type="component" value="Unassembled WGS sequence"/>
</dbReference>
<name>A0A8J3ERX3_9PROT</name>
<dbReference type="PANTHER" id="PTHR43479:SF11">
    <property type="entry name" value="ACREF_ENVCD OPERON REPRESSOR-RELATED"/>
    <property type="match status" value="1"/>
</dbReference>
<dbReference type="PANTHER" id="PTHR43479">
    <property type="entry name" value="ACREF/ENVCD OPERON REPRESSOR-RELATED"/>
    <property type="match status" value="1"/>
</dbReference>
<dbReference type="GO" id="GO:0003677">
    <property type="term" value="F:DNA binding"/>
    <property type="evidence" value="ECO:0007669"/>
    <property type="project" value="UniProtKB-UniRule"/>
</dbReference>
<keyword evidence="7" id="KW-1185">Reference proteome</keyword>
<protein>
    <submittedName>
        <fullName evidence="5">TetR/AcrR family transcriptional regulator</fullName>
    </submittedName>
</protein>
<evidence type="ECO:0000313" key="4">
    <source>
        <dbReference type="EMBL" id="GGI00570.1"/>
    </source>
</evidence>
<dbReference type="EMBL" id="VCJR02000003">
    <property type="protein sequence ID" value="NHK29016.1"/>
    <property type="molecule type" value="Genomic_DNA"/>
</dbReference>
<evidence type="ECO:0000313" key="6">
    <source>
        <dbReference type="Proteomes" id="UP000621856"/>
    </source>
</evidence>
<sequence length="211" mass="24140">MVKQARAVRTREKLVKALETLLRERNFDGIAVSEIAAEAGVAVGSVYSHFRNKEAFMEALLDEREVRLKERLVQVDPVQSRQVLAELGSLRAAIDMVVETAFEQVRADAPLIRATHNYSALHGGERKKQWVALERQGSEGLSILFDLYKEEIKHRNRDLAIRFFMQTINSFFLAYCLDEDFAKYAGTKRLTDREITDQLAVMLHAWLTTPD</sequence>
<proteinExistence type="predicted"/>
<dbReference type="InterPro" id="IPR001647">
    <property type="entry name" value="HTH_TetR"/>
</dbReference>